<evidence type="ECO:0000256" key="4">
    <source>
        <dbReference type="ARBA" id="ARBA00022967"/>
    </source>
</evidence>
<evidence type="ECO:0000256" key="2">
    <source>
        <dbReference type="ARBA" id="ARBA00022741"/>
    </source>
</evidence>
<evidence type="ECO:0000313" key="12">
    <source>
        <dbReference type="Proteomes" id="UP000680656"/>
    </source>
</evidence>
<dbReference type="EC" id="7.6.2.8" evidence="7"/>
<dbReference type="GO" id="GO:0016887">
    <property type="term" value="F:ATP hydrolysis activity"/>
    <property type="evidence" value="ECO:0007669"/>
    <property type="project" value="InterPro"/>
</dbReference>
<comment type="catalytic activity">
    <reaction evidence="5">
        <text>an R-cob(III)alamin(out) + ATP + H2O = an R-cob(III)alamin(in) + ADP + phosphate + H(+)</text>
        <dbReference type="Rhea" id="RHEA:17873"/>
        <dbReference type="ChEBI" id="CHEBI:15377"/>
        <dbReference type="ChEBI" id="CHEBI:15378"/>
        <dbReference type="ChEBI" id="CHEBI:30616"/>
        <dbReference type="ChEBI" id="CHEBI:43474"/>
        <dbReference type="ChEBI" id="CHEBI:140785"/>
        <dbReference type="ChEBI" id="CHEBI:456216"/>
        <dbReference type="EC" id="7.6.2.8"/>
    </reaction>
</comment>
<evidence type="ECO:0000256" key="6">
    <source>
        <dbReference type="ARBA" id="ARBA00058960"/>
    </source>
</evidence>
<name>A0A8E7B1Q8_9EURY</name>
<evidence type="ECO:0000313" key="11">
    <source>
        <dbReference type="EMBL" id="QVV88863.1"/>
    </source>
</evidence>
<gene>
    <name evidence="11" type="ORF">KHC33_16410</name>
</gene>
<proteinExistence type="predicted"/>
<protein>
    <recommendedName>
        <fullName evidence="8">Cobalamin import ATP-binding protein BtuD</fullName>
        <ecNumber evidence="7">7.6.2.8</ecNumber>
    </recommendedName>
    <alternativeName>
        <fullName evidence="9">Vitamin B12-transporting ATPase</fullName>
    </alternativeName>
</protein>
<dbReference type="InterPro" id="IPR003593">
    <property type="entry name" value="AAA+_ATPase"/>
</dbReference>
<keyword evidence="2" id="KW-0547">Nucleotide-binding</keyword>
<dbReference type="PANTHER" id="PTHR42794">
    <property type="entry name" value="HEMIN IMPORT ATP-BINDING PROTEIN HMUV"/>
    <property type="match status" value="1"/>
</dbReference>
<comment type="function">
    <text evidence="6">Required for corrinoid utilization. Probably part of the ABC transporter complex BtuCDF involved in cobalamin (vitamin B12) import. Probably responsible for energy coupling to the transport system.</text>
</comment>
<dbReference type="RefSeq" id="WP_214419666.1">
    <property type="nucleotide sequence ID" value="NZ_CP075546.1"/>
</dbReference>
<dbReference type="FunFam" id="3.40.50.300:FF:000134">
    <property type="entry name" value="Iron-enterobactin ABC transporter ATP-binding protein"/>
    <property type="match status" value="1"/>
</dbReference>
<keyword evidence="12" id="KW-1185">Reference proteome</keyword>
<dbReference type="KEGG" id="mrtj:KHC33_16410"/>
<keyword evidence="4" id="KW-1278">Translocase</keyword>
<accession>A0A8E7B1Q8</accession>
<dbReference type="InterPro" id="IPR003439">
    <property type="entry name" value="ABC_transporter-like_ATP-bd"/>
</dbReference>
<dbReference type="PROSITE" id="PS50893">
    <property type="entry name" value="ABC_TRANSPORTER_2"/>
    <property type="match status" value="1"/>
</dbReference>
<dbReference type="PROSITE" id="PS00211">
    <property type="entry name" value="ABC_TRANSPORTER_1"/>
    <property type="match status" value="1"/>
</dbReference>
<feature type="domain" description="ABC transporter" evidence="10">
    <location>
        <begin position="3"/>
        <end position="237"/>
    </location>
</feature>
<dbReference type="PANTHER" id="PTHR42794:SF1">
    <property type="entry name" value="HEMIN IMPORT ATP-BINDING PROTEIN HMUV"/>
    <property type="match status" value="1"/>
</dbReference>
<dbReference type="Gene3D" id="3.40.50.300">
    <property type="entry name" value="P-loop containing nucleotide triphosphate hydrolases"/>
    <property type="match status" value="1"/>
</dbReference>
<evidence type="ECO:0000259" key="10">
    <source>
        <dbReference type="PROSITE" id="PS50893"/>
    </source>
</evidence>
<evidence type="ECO:0000256" key="1">
    <source>
        <dbReference type="ARBA" id="ARBA00022448"/>
    </source>
</evidence>
<dbReference type="AlphaFoldDB" id="A0A8E7B1Q8"/>
<dbReference type="GO" id="GO:0015420">
    <property type="term" value="F:ABC-type vitamin B12 transporter activity"/>
    <property type="evidence" value="ECO:0007669"/>
    <property type="project" value="UniProtKB-EC"/>
</dbReference>
<dbReference type="GeneID" id="65098800"/>
<sequence length="278" mass="30953">MKICFKNVEFSYSSEKILDDICLDLGHSKLICILGPNGVGKSTLLHCMNRIISPQKGVILLNGKEVAHMNINEIARHIGFVPQERDDIPALTVMDVVLLGRHPHSKLSSAKNDLDIVSNILHFMDLEDIALRYIDELSGGQRQKVFIARGLAQMPEVLLLDEPTSNLDIRHQLEVMEMLRGLVDYGKLQIVLVSHDLNMSMRYADQVIIMKDGKIFTAGDPRNVITRDVIQSVYGVHSLVMHSDVNPYIVPLSSTKEGLSRNLNELGKILTGAYSSGT</sequence>
<dbReference type="GO" id="GO:0005524">
    <property type="term" value="F:ATP binding"/>
    <property type="evidence" value="ECO:0007669"/>
    <property type="project" value="UniProtKB-KW"/>
</dbReference>
<keyword evidence="1" id="KW-0813">Transport</keyword>
<dbReference type="Pfam" id="PF00005">
    <property type="entry name" value="ABC_tran"/>
    <property type="match status" value="1"/>
</dbReference>
<organism evidence="11 12">
    <name type="scientific">Methanospirillum purgamenti</name>
    <dbReference type="NCBI Taxonomy" id="2834276"/>
    <lineage>
        <taxon>Archaea</taxon>
        <taxon>Methanobacteriati</taxon>
        <taxon>Methanobacteriota</taxon>
        <taxon>Stenosarchaea group</taxon>
        <taxon>Methanomicrobia</taxon>
        <taxon>Methanomicrobiales</taxon>
        <taxon>Methanospirillaceae</taxon>
        <taxon>Methanospirillum</taxon>
    </lineage>
</organism>
<reference evidence="11 12" key="1">
    <citation type="submission" date="2021-05" db="EMBL/GenBank/DDBJ databases">
        <title>A novel Methanospirillum isolate from a pyrite-forming mixed culture.</title>
        <authorList>
            <person name="Bunk B."/>
            <person name="Sproer C."/>
            <person name="Spring S."/>
            <person name="Pester M."/>
        </authorList>
    </citation>
    <scope>NUCLEOTIDE SEQUENCE [LARGE SCALE GENOMIC DNA]</scope>
    <source>
        <strain evidence="11 12">J.3.6.1-F.2.7.3</strain>
    </source>
</reference>
<dbReference type="Proteomes" id="UP000680656">
    <property type="component" value="Chromosome"/>
</dbReference>
<evidence type="ECO:0000256" key="5">
    <source>
        <dbReference type="ARBA" id="ARBA00050590"/>
    </source>
</evidence>
<evidence type="ECO:0000256" key="7">
    <source>
        <dbReference type="ARBA" id="ARBA00066387"/>
    </source>
</evidence>
<dbReference type="InterPro" id="IPR017871">
    <property type="entry name" value="ABC_transporter-like_CS"/>
</dbReference>
<evidence type="ECO:0000256" key="8">
    <source>
        <dbReference type="ARBA" id="ARBA00073649"/>
    </source>
</evidence>
<dbReference type="SUPFAM" id="SSF52540">
    <property type="entry name" value="P-loop containing nucleoside triphosphate hydrolases"/>
    <property type="match status" value="1"/>
</dbReference>
<dbReference type="InterPro" id="IPR027417">
    <property type="entry name" value="P-loop_NTPase"/>
</dbReference>
<evidence type="ECO:0000256" key="3">
    <source>
        <dbReference type="ARBA" id="ARBA00022840"/>
    </source>
</evidence>
<dbReference type="SMART" id="SM00382">
    <property type="entry name" value="AAA"/>
    <property type="match status" value="1"/>
</dbReference>
<dbReference type="CDD" id="cd03214">
    <property type="entry name" value="ABC_Iron-Siderophores_B12_Hemin"/>
    <property type="match status" value="1"/>
</dbReference>
<dbReference type="EMBL" id="CP075546">
    <property type="protein sequence ID" value="QVV88863.1"/>
    <property type="molecule type" value="Genomic_DNA"/>
</dbReference>
<keyword evidence="3 11" id="KW-0067">ATP-binding</keyword>
<evidence type="ECO:0000256" key="9">
    <source>
        <dbReference type="ARBA" id="ARBA00077139"/>
    </source>
</evidence>